<gene>
    <name evidence="1" type="ORF">QF035_007397</name>
</gene>
<protein>
    <submittedName>
        <fullName evidence="1">Uncharacterized protein</fullName>
    </submittedName>
</protein>
<dbReference type="EMBL" id="JAUSZI010000002">
    <property type="protein sequence ID" value="MDQ1029815.1"/>
    <property type="molecule type" value="Genomic_DNA"/>
</dbReference>
<comment type="caution">
    <text evidence="1">The sequence shown here is derived from an EMBL/GenBank/DDBJ whole genome shotgun (WGS) entry which is preliminary data.</text>
</comment>
<organism evidence="1 2">
    <name type="scientific">Streptomyces umbrinus</name>
    <dbReference type="NCBI Taxonomy" id="67370"/>
    <lineage>
        <taxon>Bacteria</taxon>
        <taxon>Bacillati</taxon>
        <taxon>Actinomycetota</taxon>
        <taxon>Actinomycetes</taxon>
        <taxon>Kitasatosporales</taxon>
        <taxon>Streptomycetaceae</taxon>
        <taxon>Streptomyces</taxon>
        <taxon>Streptomyces phaeochromogenes group</taxon>
    </lineage>
</organism>
<sequence length="68" mass="7547">MGSWQVFHAGRQVRCEPVPGERPARSVDTWAKRYELTETRNPEGSAENGVLVTIDIPGATPQEPRDPC</sequence>
<evidence type="ECO:0000313" key="1">
    <source>
        <dbReference type="EMBL" id="MDQ1029815.1"/>
    </source>
</evidence>
<proteinExistence type="predicted"/>
<evidence type="ECO:0000313" key="2">
    <source>
        <dbReference type="Proteomes" id="UP001230328"/>
    </source>
</evidence>
<dbReference type="Proteomes" id="UP001230328">
    <property type="component" value="Unassembled WGS sequence"/>
</dbReference>
<keyword evidence="2" id="KW-1185">Reference proteome</keyword>
<accession>A0ABU0T1Z9</accession>
<reference evidence="1 2" key="1">
    <citation type="submission" date="2023-07" db="EMBL/GenBank/DDBJ databases">
        <title>Comparative genomics of wheat-associated soil bacteria to identify genetic determinants of phenazine resistance.</title>
        <authorList>
            <person name="Mouncey N."/>
        </authorList>
    </citation>
    <scope>NUCLEOTIDE SEQUENCE [LARGE SCALE GENOMIC DNA]</scope>
    <source>
        <strain evidence="1 2">V2I4</strain>
    </source>
</reference>
<name>A0ABU0T1Z9_9ACTN</name>